<dbReference type="GeneID" id="57960137"/>
<dbReference type="HOGENOM" id="CLU_068457_2_0_9"/>
<feature type="binding site" description="in other chain" evidence="5">
    <location>
        <begin position="211"/>
        <end position="212"/>
    </location>
    <ligand>
        <name>a purine D-ribonucleoside</name>
        <dbReference type="ChEBI" id="CHEBI:142355"/>
        <note>ligand shared between dimeric partners</note>
    </ligand>
</feature>
<gene>
    <name evidence="5" type="primary">deoD</name>
    <name evidence="7" type="ORF">HMPREF1090_02097</name>
</gene>
<organism evidence="7 8">
    <name type="scientific">[Clostridium] clostridioforme 90A8</name>
    <dbReference type="NCBI Taxonomy" id="999408"/>
    <lineage>
        <taxon>Bacteria</taxon>
        <taxon>Bacillati</taxon>
        <taxon>Bacillota</taxon>
        <taxon>Clostridia</taxon>
        <taxon>Lachnospirales</taxon>
        <taxon>Lachnospiraceae</taxon>
        <taxon>Enterocloster</taxon>
    </lineage>
</organism>
<protein>
    <recommendedName>
        <fullName evidence="5">Purine nucleoside phosphorylase DeoD-type</fullName>
        <shortName evidence="5">PNP</shortName>
        <ecNumber evidence="5">2.4.2.1</ecNumber>
    </recommendedName>
</protein>
<name>A0A0E2HCL8_9FIRM</name>
<feature type="active site" description="Proton donor" evidence="5">
    <location>
        <position position="212"/>
    </location>
</feature>
<evidence type="ECO:0000313" key="7">
    <source>
        <dbReference type="EMBL" id="ENZ16656.1"/>
    </source>
</evidence>
<evidence type="ECO:0000256" key="4">
    <source>
        <dbReference type="ARBA" id="ARBA00048447"/>
    </source>
</evidence>
<feature type="binding site" description="in other chain" evidence="5">
    <location>
        <position position="26"/>
    </location>
    <ligand>
        <name>phosphate</name>
        <dbReference type="ChEBI" id="CHEBI:43474"/>
        <note>ligand shared between dimeric partners</note>
    </ligand>
</feature>
<feature type="binding site" description="in other chain" evidence="5">
    <location>
        <position position="30"/>
    </location>
    <ligand>
        <name>phosphate</name>
        <dbReference type="ChEBI" id="CHEBI:43474"/>
        <note>ligand shared between dimeric partners</note>
    </ligand>
</feature>
<dbReference type="CDD" id="cd09006">
    <property type="entry name" value="PNP_EcPNPI-like"/>
    <property type="match status" value="1"/>
</dbReference>
<comment type="catalytic activity">
    <reaction evidence="5">
        <text>a purine 2'-deoxy-D-ribonucleoside + phosphate = a purine nucleobase + 2-deoxy-alpha-D-ribose 1-phosphate</text>
        <dbReference type="Rhea" id="RHEA:36431"/>
        <dbReference type="ChEBI" id="CHEBI:26386"/>
        <dbReference type="ChEBI" id="CHEBI:43474"/>
        <dbReference type="ChEBI" id="CHEBI:57259"/>
        <dbReference type="ChEBI" id="CHEBI:142361"/>
        <dbReference type="EC" id="2.4.2.1"/>
    </reaction>
</comment>
<dbReference type="PROSITE" id="PS01232">
    <property type="entry name" value="PNP_UDP_1"/>
    <property type="match status" value="1"/>
</dbReference>
<dbReference type="AlphaFoldDB" id="A0A0E2HCL8"/>
<evidence type="ECO:0000256" key="3">
    <source>
        <dbReference type="ARBA" id="ARBA00022679"/>
    </source>
</evidence>
<dbReference type="NCBIfam" id="TIGR00107">
    <property type="entry name" value="deoD"/>
    <property type="match status" value="1"/>
</dbReference>
<proteinExistence type="inferred from homology"/>
<dbReference type="EMBL" id="AGYR01000019">
    <property type="protein sequence ID" value="ENZ16656.1"/>
    <property type="molecule type" value="Genomic_DNA"/>
</dbReference>
<keyword evidence="3 5" id="KW-0808">Transferase</keyword>
<dbReference type="GO" id="GO:0004850">
    <property type="term" value="F:uridine phosphorylase activity"/>
    <property type="evidence" value="ECO:0007669"/>
    <property type="project" value="UniProtKB-EC"/>
</dbReference>
<dbReference type="Pfam" id="PF01048">
    <property type="entry name" value="PNP_UDP_1"/>
    <property type="match status" value="1"/>
</dbReference>
<dbReference type="Proteomes" id="UP000013085">
    <property type="component" value="Unassembled WGS sequence"/>
</dbReference>
<reference evidence="7 8" key="1">
    <citation type="submission" date="2013-01" db="EMBL/GenBank/DDBJ databases">
        <title>The Genome Sequence of Clostridium clostridioforme 90A8.</title>
        <authorList>
            <consortium name="The Broad Institute Genome Sequencing Platform"/>
            <person name="Earl A."/>
            <person name="Ward D."/>
            <person name="Feldgarden M."/>
            <person name="Gevers D."/>
            <person name="Courvalin P."/>
            <person name="Lambert T."/>
            <person name="Walker B."/>
            <person name="Young S.K."/>
            <person name="Zeng Q."/>
            <person name="Gargeya S."/>
            <person name="Fitzgerald M."/>
            <person name="Haas B."/>
            <person name="Abouelleil A."/>
            <person name="Alvarado L."/>
            <person name="Arachchi H.M."/>
            <person name="Berlin A.M."/>
            <person name="Chapman S.B."/>
            <person name="Dewar J."/>
            <person name="Goldberg J."/>
            <person name="Griggs A."/>
            <person name="Gujja S."/>
            <person name="Hansen M."/>
            <person name="Howarth C."/>
            <person name="Imamovic A."/>
            <person name="Larimer J."/>
            <person name="McCowan C."/>
            <person name="Murphy C."/>
            <person name="Neiman D."/>
            <person name="Pearson M."/>
            <person name="Priest M."/>
            <person name="Roberts A."/>
            <person name="Saif S."/>
            <person name="Shea T."/>
            <person name="Sisk P."/>
            <person name="Sykes S."/>
            <person name="Wortman J."/>
            <person name="Nusbaum C."/>
            <person name="Birren B."/>
        </authorList>
    </citation>
    <scope>NUCLEOTIDE SEQUENCE [LARGE SCALE GENOMIC DNA]</scope>
    <source>
        <strain evidence="7 8">90A8</strain>
    </source>
</reference>
<dbReference type="NCBIfam" id="NF004489">
    <property type="entry name" value="PRK05819.1"/>
    <property type="match status" value="1"/>
</dbReference>
<comment type="catalytic activity">
    <reaction evidence="4">
        <text>uridine + phosphate = alpha-D-ribose 1-phosphate + uracil</text>
        <dbReference type="Rhea" id="RHEA:24388"/>
        <dbReference type="ChEBI" id="CHEBI:16704"/>
        <dbReference type="ChEBI" id="CHEBI:17568"/>
        <dbReference type="ChEBI" id="CHEBI:43474"/>
        <dbReference type="ChEBI" id="CHEBI:57720"/>
        <dbReference type="EC" id="2.4.2.3"/>
    </reaction>
</comment>
<dbReference type="GO" id="GO:0004731">
    <property type="term" value="F:purine-nucleoside phosphorylase activity"/>
    <property type="evidence" value="ECO:0007669"/>
    <property type="project" value="UniProtKB-UniRule"/>
</dbReference>
<dbReference type="HAMAP" id="MF_01627">
    <property type="entry name" value="Pur_nucleosid_phosp"/>
    <property type="match status" value="1"/>
</dbReference>
<dbReference type="RefSeq" id="WP_002583314.1">
    <property type="nucleotide sequence ID" value="NZ_KB851019.1"/>
</dbReference>
<dbReference type="PATRIC" id="fig|999408.3.peg.2247"/>
<dbReference type="InterPro" id="IPR018016">
    <property type="entry name" value="Nucleoside_phosphorylase_CS"/>
</dbReference>
<feature type="domain" description="Nucleoside phosphorylase" evidence="6">
    <location>
        <begin position="22"/>
        <end position="236"/>
    </location>
</feature>
<dbReference type="SUPFAM" id="SSF53167">
    <property type="entry name" value="Purine and uridine phosphorylases"/>
    <property type="match status" value="1"/>
</dbReference>
<dbReference type="InterPro" id="IPR000845">
    <property type="entry name" value="Nucleoside_phosphorylase_d"/>
</dbReference>
<feature type="binding site" evidence="5">
    <location>
        <position position="10"/>
    </location>
    <ligand>
        <name>a purine D-ribonucleoside</name>
        <dbReference type="ChEBI" id="CHEBI:142355"/>
        <note>ligand shared between dimeric partners</note>
    </ligand>
</feature>
<evidence type="ECO:0000256" key="5">
    <source>
        <dbReference type="HAMAP-Rule" id="MF_01627"/>
    </source>
</evidence>
<comment type="catalytic activity">
    <reaction evidence="5">
        <text>a purine D-ribonucleoside + phosphate = a purine nucleobase + alpha-D-ribose 1-phosphate</text>
        <dbReference type="Rhea" id="RHEA:19805"/>
        <dbReference type="ChEBI" id="CHEBI:26386"/>
        <dbReference type="ChEBI" id="CHEBI:43474"/>
        <dbReference type="ChEBI" id="CHEBI:57720"/>
        <dbReference type="ChEBI" id="CHEBI:142355"/>
        <dbReference type="EC" id="2.4.2.1"/>
    </reaction>
</comment>
<feature type="binding site" evidence="5">
    <location>
        <position position="49"/>
    </location>
    <ligand>
        <name>phosphate</name>
        <dbReference type="ChEBI" id="CHEBI:43474"/>
        <note>ligand shared between dimeric partners</note>
    </ligand>
</feature>
<comment type="caution">
    <text evidence="7">The sequence shown here is derived from an EMBL/GenBank/DDBJ whole genome shotgun (WGS) entry which is preliminary data.</text>
</comment>
<keyword evidence="2 5" id="KW-0328">Glycosyltransferase</keyword>
<feature type="binding site" description="in other chain" evidence="5">
    <location>
        <begin position="187"/>
        <end position="189"/>
    </location>
    <ligand>
        <name>a purine D-ribonucleoside</name>
        <dbReference type="ChEBI" id="CHEBI:142355"/>
        <note>ligand shared between dimeric partners</note>
    </ligand>
</feature>
<evidence type="ECO:0000313" key="8">
    <source>
        <dbReference type="Proteomes" id="UP000013085"/>
    </source>
</evidence>
<dbReference type="InterPro" id="IPR035994">
    <property type="entry name" value="Nucleoside_phosphorylase_sf"/>
</dbReference>
<dbReference type="Gene3D" id="3.40.50.1580">
    <property type="entry name" value="Nucleoside phosphorylase domain"/>
    <property type="match status" value="1"/>
</dbReference>
<evidence type="ECO:0000259" key="6">
    <source>
        <dbReference type="Pfam" id="PF01048"/>
    </source>
</evidence>
<dbReference type="GO" id="GO:0005829">
    <property type="term" value="C:cytosol"/>
    <property type="evidence" value="ECO:0007669"/>
    <property type="project" value="TreeGrafter"/>
</dbReference>
<dbReference type="InterPro" id="IPR004402">
    <property type="entry name" value="DeoD-type"/>
</dbReference>
<comment type="similarity">
    <text evidence="1 5">Belongs to the PNP/UDP phosphorylase family.</text>
</comment>
<sequence>MSSSNTPTPHIGAEKGEIAGTVLLPGDPLRAKYIAEHFLEDVKQFNGTRNMLGYTGIYKGRPVSVMGTGMGCPSIGIYSYELIHFYGCKNLIRVGTAGALMPDVHVRDMVFAMGACTTSNFVRLLGLPGDYSPVCSYSLLERAVAAARERGLSFHVGNVLSSDMFYAPPKQAQGGMTWADMGVLAVEMEAAALYANAAAAGANALAVLTISDSMVTGEATSAMERETSFTQMMEVALSLVS</sequence>
<accession>A0A0E2HCL8</accession>
<evidence type="ECO:0000256" key="1">
    <source>
        <dbReference type="ARBA" id="ARBA00010456"/>
    </source>
</evidence>
<comment type="function">
    <text evidence="5">Catalyzes the reversible phosphorolytic breakdown of the N-glycosidic bond in the beta-(deoxy)ribonucleoside molecules, with the formation of the corresponding free purine bases and pentose-1-phosphate.</text>
</comment>
<feature type="site" description="Important for catalytic activity" evidence="5">
    <location>
        <position position="225"/>
    </location>
</feature>
<feature type="binding site" description="in other chain" evidence="5">
    <location>
        <begin position="93"/>
        <end position="96"/>
    </location>
    <ligand>
        <name>phosphate</name>
        <dbReference type="ChEBI" id="CHEBI:43474"/>
        <note>ligand shared between dimeric partners</note>
    </ligand>
</feature>
<dbReference type="PANTHER" id="PTHR43691">
    <property type="entry name" value="URIDINE PHOSPHORYLASE"/>
    <property type="match status" value="1"/>
</dbReference>
<dbReference type="PANTHER" id="PTHR43691:SF11">
    <property type="entry name" value="FI09636P-RELATED"/>
    <property type="match status" value="1"/>
</dbReference>
<comment type="subunit">
    <text evidence="5">Homohexamer; trimer of homodimers.</text>
</comment>
<dbReference type="EC" id="2.4.2.1" evidence="5"/>
<evidence type="ECO:0000256" key="2">
    <source>
        <dbReference type="ARBA" id="ARBA00022676"/>
    </source>
</evidence>
<dbReference type="GO" id="GO:0006152">
    <property type="term" value="P:purine nucleoside catabolic process"/>
    <property type="evidence" value="ECO:0007669"/>
    <property type="project" value="TreeGrafter"/>
</dbReference>